<evidence type="ECO:0000256" key="1">
    <source>
        <dbReference type="SAM" id="Phobius"/>
    </source>
</evidence>
<sequence length="74" mass="8203">MLPNIEVGNCVMKLQLLWQVAIFMNAGIWTGFVRWLMGSTRNGLEIQIVPRGLLEKDSVMTPLSLLCAPAGEET</sequence>
<accession>A0A3Q7EK83</accession>
<dbReference type="EnsemblPlants" id="Solyc01g088695.1.1">
    <property type="protein sequence ID" value="Solyc01g088695.1.1"/>
    <property type="gene ID" value="Solyc01g088695.1"/>
</dbReference>
<keyword evidence="3" id="KW-1185">Reference proteome</keyword>
<dbReference type="AlphaFoldDB" id="A0A3Q7EK83"/>
<evidence type="ECO:0000313" key="2">
    <source>
        <dbReference type="EnsemblPlants" id="Solyc01g088695.1.1"/>
    </source>
</evidence>
<dbReference type="Gramene" id="Solyc01g088695.1.1">
    <property type="protein sequence ID" value="Solyc01g088695.1.1"/>
    <property type="gene ID" value="Solyc01g088695.1"/>
</dbReference>
<keyword evidence="1" id="KW-0812">Transmembrane</keyword>
<name>A0A3Q7EK83_SOLLC</name>
<proteinExistence type="predicted"/>
<dbReference type="Proteomes" id="UP000004994">
    <property type="component" value="Chromosome 1"/>
</dbReference>
<reference evidence="2" key="1">
    <citation type="journal article" date="2012" name="Nature">
        <title>The tomato genome sequence provides insights into fleshy fruit evolution.</title>
        <authorList>
            <consortium name="Tomato Genome Consortium"/>
        </authorList>
    </citation>
    <scope>NUCLEOTIDE SEQUENCE [LARGE SCALE GENOMIC DNA]</scope>
    <source>
        <strain evidence="2">cv. Heinz 1706</strain>
    </source>
</reference>
<keyword evidence="1" id="KW-0472">Membrane</keyword>
<dbReference type="InParanoid" id="A0A3Q7EK83"/>
<keyword evidence="1" id="KW-1133">Transmembrane helix</keyword>
<reference evidence="2" key="2">
    <citation type="submission" date="2019-01" db="UniProtKB">
        <authorList>
            <consortium name="EnsemblPlants"/>
        </authorList>
    </citation>
    <scope>IDENTIFICATION</scope>
    <source>
        <strain evidence="2">cv. Heinz 1706</strain>
    </source>
</reference>
<protein>
    <submittedName>
        <fullName evidence="2">Uncharacterized protein</fullName>
    </submittedName>
</protein>
<evidence type="ECO:0000313" key="3">
    <source>
        <dbReference type="Proteomes" id="UP000004994"/>
    </source>
</evidence>
<organism evidence="2">
    <name type="scientific">Solanum lycopersicum</name>
    <name type="common">Tomato</name>
    <name type="synonym">Lycopersicon esculentum</name>
    <dbReference type="NCBI Taxonomy" id="4081"/>
    <lineage>
        <taxon>Eukaryota</taxon>
        <taxon>Viridiplantae</taxon>
        <taxon>Streptophyta</taxon>
        <taxon>Embryophyta</taxon>
        <taxon>Tracheophyta</taxon>
        <taxon>Spermatophyta</taxon>
        <taxon>Magnoliopsida</taxon>
        <taxon>eudicotyledons</taxon>
        <taxon>Gunneridae</taxon>
        <taxon>Pentapetalae</taxon>
        <taxon>asterids</taxon>
        <taxon>lamiids</taxon>
        <taxon>Solanales</taxon>
        <taxon>Solanaceae</taxon>
        <taxon>Solanoideae</taxon>
        <taxon>Solaneae</taxon>
        <taxon>Solanum</taxon>
        <taxon>Solanum subgen. Lycopersicon</taxon>
    </lineage>
</organism>
<feature type="transmembrane region" description="Helical" evidence="1">
    <location>
        <begin position="16"/>
        <end position="37"/>
    </location>
</feature>